<dbReference type="InterPro" id="IPR011250">
    <property type="entry name" value="OMP/PagP_B-barrel"/>
</dbReference>
<dbReference type="Pfam" id="PF13568">
    <property type="entry name" value="OMP_b-brl_2"/>
    <property type="match status" value="1"/>
</dbReference>
<evidence type="ECO:0000313" key="3">
    <source>
        <dbReference type="Proteomes" id="UP000438760"/>
    </source>
</evidence>
<dbReference type="InterPro" id="IPR025665">
    <property type="entry name" value="Beta-barrel_OMP_2"/>
</dbReference>
<gene>
    <name evidence="2" type="ORF">GJV76_00405</name>
</gene>
<keyword evidence="3" id="KW-1185">Reference proteome</keyword>
<feature type="domain" description="Outer membrane protein beta-barrel" evidence="1">
    <location>
        <begin position="38"/>
        <end position="232"/>
    </location>
</feature>
<dbReference type="EMBL" id="WMJX01000001">
    <property type="protein sequence ID" value="MTG96615.1"/>
    <property type="molecule type" value="Genomic_DNA"/>
</dbReference>
<dbReference type="AlphaFoldDB" id="A0A6I3LKS0"/>
<comment type="caution">
    <text evidence="2">The sequence shown here is derived from an EMBL/GenBank/DDBJ whole genome shotgun (WGS) entry which is preliminary data.</text>
</comment>
<sequence length="257" mass="29508">MNFKYITTILICALSLPIFSQEIKVKRQHFFNTNTTVQIRSQFSIGGATPLGLPREIRDIKSYNPTLQLGMEANFTKWFTEEQKWGIRTGIRVEGKGMKTDAKVKDYLTQINYNGAQVKGNFTGNVKTQVRNTYLTFPILATYNVDTQWTVYGGIYLSATIDRSFDGYVYDGYLRQGNSTGQKLIFEDGKQADYDFSDEVNRFQWGTQIGAEWKMNKNFFLFGDLTYGFNGVLKSDFDAISFSMHNIYLNLGFGYQF</sequence>
<dbReference type="Proteomes" id="UP000438760">
    <property type="component" value="Unassembled WGS sequence"/>
</dbReference>
<reference evidence="2 3" key="1">
    <citation type="submission" date="2019-11" db="EMBL/GenBank/DDBJ databases">
        <title>Genome of Strain BIT-d1.</title>
        <authorList>
            <person name="Yang Y."/>
        </authorList>
    </citation>
    <scope>NUCLEOTIDE SEQUENCE [LARGE SCALE GENOMIC DNA]</scope>
    <source>
        <strain evidence="2 3">BIT-d1</strain>
    </source>
</reference>
<proteinExistence type="predicted"/>
<dbReference type="RefSeq" id="WP_155090666.1">
    <property type="nucleotide sequence ID" value="NZ_CP102754.1"/>
</dbReference>
<protein>
    <submittedName>
        <fullName evidence="2">Outer membrane beta-barrel protein</fullName>
    </submittedName>
</protein>
<dbReference type="Gene3D" id="2.40.160.20">
    <property type="match status" value="1"/>
</dbReference>
<evidence type="ECO:0000259" key="1">
    <source>
        <dbReference type="Pfam" id="PF13568"/>
    </source>
</evidence>
<accession>A0A6I3LKS0</accession>
<name>A0A6I3LKS0_9FLAO</name>
<dbReference type="OrthoDB" id="1014137at2"/>
<evidence type="ECO:0000313" key="2">
    <source>
        <dbReference type="EMBL" id="MTG96615.1"/>
    </source>
</evidence>
<dbReference type="SUPFAM" id="SSF56925">
    <property type="entry name" value="OMPA-like"/>
    <property type="match status" value="1"/>
</dbReference>
<organism evidence="2 3">
    <name type="scientific">Myroides albus</name>
    <dbReference type="NCBI Taxonomy" id="2562892"/>
    <lineage>
        <taxon>Bacteria</taxon>
        <taxon>Pseudomonadati</taxon>
        <taxon>Bacteroidota</taxon>
        <taxon>Flavobacteriia</taxon>
        <taxon>Flavobacteriales</taxon>
        <taxon>Flavobacteriaceae</taxon>
        <taxon>Myroides</taxon>
    </lineage>
</organism>